<feature type="domain" description="M23ase beta-sheet core" evidence="2">
    <location>
        <begin position="838"/>
        <end position="928"/>
    </location>
</feature>
<evidence type="ECO:0000313" key="6">
    <source>
        <dbReference type="Proteomes" id="UP001139644"/>
    </source>
</evidence>
<dbReference type="InterPro" id="IPR041219">
    <property type="entry name" value="Phage_lysozyme2"/>
</dbReference>
<reference evidence="5" key="1">
    <citation type="journal article" date="2022" name="J. Anim. Sci.">
        <title>Whole genome sequence analyses-based assessment of virulence potential and antimicrobial susceptibilities and resistance of Enterococcus faecium strains isolated from commercial swine and cattle probiotic products.</title>
        <authorList>
            <person name="Shridhar P.B."/>
            <person name="Amachawadi R.G."/>
            <person name="Tokach M."/>
            <person name="Patel I."/>
            <person name="Gangiredla J."/>
            <person name="Mammel M."/>
            <person name="Nagaraja T.G."/>
        </authorList>
    </citation>
    <scope>NUCLEOTIDE SEQUENCE</scope>
    <source>
        <strain evidence="5">EF215</strain>
    </source>
</reference>
<dbReference type="InterPro" id="IPR010572">
    <property type="entry name" value="Tail_dom"/>
</dbReference>
<dbReference type="GO" id="GO:0004222">
    <property type="term" value="F:metalloendopeptidase activity"/>
    <property type="evidence" value="ECO:0007669"/>
    <property type="project" value="TreeGrafter"/>
</dbReference>
<dbReference type="InterPro" id="IPR007119">
    <property type="entry name" value="Phage_tail_spike_N"/>
</dbReference>
<dbReference type="Pfam" id="PF06605">
    <property type="entry name" value="Prophage_tail"/>
    <property type="match status" value="1"/>
</dbReference>
<dbReference type="RefSeq" id="WP_104890042.1">
    <property type="nucleotide sequence ID" value="NZ_JAGFBY010000032.1"/>
</dbReference>
<dbReference type="NCBIfam" id="TIGR01665">
    <property type="entry name" value="put_anti_recept"/>
    <property type="match status" value="1"/>
</dbReference>
<dbReference type="Gene3D" id="1.10.530.10">
    <property type="match status" value="1"/>
</dbReference>
<feature type="domain" description="Phage tail lysozyme" evidence="4">
    <location>
        <begin position="653"/>
        <end position="800"/>
    </location>
</feature>
<protein>
    <submittedName>
        <fullName evidence="5">Peptidoglycan DD-metalloendopeptidase family protein</fullName>
    </submittedName>
</protein>
<dbReference type="Pfam" id="PF01551">
    <property type="entry name" value="Peptidase_M23"/>
    <property type="match status" value="1"/>
</dbReference>
<feature type="region of interest" description="Disordered" evidence="1">
    <location>
        <begin position="620"/>
        <end position="646"/>
    </location>
</feature>
<accession>A0A9X1K995</accession>
<organism evidence="5 6">
    <name type="scientific">Enterococcus faecium</name>
    <name type="common">Streptococcus faecium</name>
    <dbReference type="NCBI Taxonomy" id="1352"/>
    <lineage>
        <taxon>Bacteria</taxon>
        <taxon>Bacillati</taxon>
        <taxon>Bacillota</taxon>
        <taxon>Bacilli</taxon>
        <taxon>Lactobacillales</taxon>
        <taxon>Enterococcaceae</taxon>
        <taxon>Enterococcus</taxon>
    </lineage>
</organism>
<evidence type="ECO:0000259" key="2">
    <source>
        <dbReference type="Pfam" id="PF01551"/>
    </source>
</evidence>
<evidence type="ECO:0000259" key="3">
    <source>
        <dbReference type="Pfam" id="PF06605"/>
    </source>
</evidence>
<dbReference type="EMBL" id="JAIFOC010000074">
    <property type="protein sequence ID" value="MBX4223040.1"/>
    <property type="molecule type" value="Genomic_DNA"/>
</dbReference>
<dbReference type="InterPro" id="IPR050570">
    <property type="entry name" value="Cell_wall_metabolism_enzyme"/>
</dbReference>
<feature type="compositionally biased region" description="Gly residues" evidence="1">
    <location>
        <begin position="621"/>
        <end position="635"/>
    </location>
</feature>
<dbReference type="CDD" id="cd12797">
    <property type="entry name" value="M23_peptidase"/>
    <property type="match status" value="1"/>
</dbReference>
<feature type="domain" description="Tail spike" evidence="3">
    <location>
        <begin position="99"/>
        <end position="366"/>
    </location>
</feature>
<evidence type="ECO:0000256" key="1">
    <source>
        <dbReference type="SAM" id="MobiDB-lite"/>
    </source>
</evidence>
<evidence type="ECO:0000313" key="5">
    <source>
        <dbReference type="EMBL" id="MBX4223040.1"/>
    </source>
</evidence>
<proteinExistence type="predicted"/>
<name>A0A9X1K995_ENTFC</name>
<dbReference type="PANTHER" id="PTHR21666">
    <property type="entry name" value="PEPTIDASE-RELATED"/>
    <property type="match status" value="1"/>
</dbReference>
<evidence type="ECO:0000259" key="4">
    <source>
        <dbReference type="Pfam" id="PF18013"/>
    </source>
</evidence>
<dbReference type="SUPFAM" id="SSF51261">
    <property type="entry name" value="Duplicated hybrid motif"/>
    <property type="match status" value="1"/>
</dbReference>
<dbReference type="InterPro" id="IPR016047">
    <property type="entry name" value="M23ase_b-sheet_dom"/>
</dbReference>
<dbReference type="Gene3D" id="2.70.70.10">
    <property type="entry name" value="Glucose Permease (Domain IIA)"/>
    <property type="match status" value="1"/>
</dbReference>
<dbReference type="Pfam" id="PF18013">
    <property type="entry name" value="Phage_lysozyme2"/>
    <property type="match status" value="1"/>
</dbReference>
<dbReference type="Proteomes" id="UP001139644">
    <property type="component" value="Unassembled WGS sequence"/>
</dbReference>
<dbReference type="AlphaFoldDB" id="A0A9X1K995"/>
<sequence>MSETVYFFDHLQKLIKRKNTRSLIEVSQEKEISSDKSDLMKDTLYVTTKYDKEIEDARYMAIRENESSFSLYRITKVSDPSETLEFTGLGFATNELDDYIIKDIRPSGQPLKNVLDRLIEFTEGNWRVGHVEAMLPAVTATFYYVSVKEALKELQTLGMEFVFRCSLNSDGIKDKWIEVYEQIGEESNTRFVYGSKALTVVREIDRSSISTSMIGRGRGEEVGDGYGRRIEFTDVEWKKSNGDPLDKPKGQNWLEDPEATQKYGIPQKDGSMRKRETVVVFDDIDDPTELLKNTYSTLIDSARPLVQFKAEVTGGDVIGNTVTIHRYDKGYHYKTRIYKTTFNRLTGQTNIELGDNLTQDVRKQTASIVNNINSLESSKMTFYESTEIGKYQDDIMRGAGDNGGSIYWVNGIEAGVSDSREIYETVYMDGPNIPRSRFFMVQNNSGISFKQCKKGEWQTIQDVHNGDSTTAWTLDGTFNANFIKAGILSGILVQGVALKTLDDKDFQLVAEGGQLSFEKKVISTGLDDVHGESLGSIVATYGGGKINGFAVWKEPNYIFSINAGDGGDRGNPVFQIPADVTADKRKYNLYGDGKFSKGNITMDGRLDVKELYVNGVKIDTNGGGNNGGDNTGGNDNGWNGQYPPEVTTDRDKRYWQIWTMAIGAGFTKQAAAALLGNAQGESDANPTADEGNGAPGFGYGVWQWTDSTGATSGRVYMINLMTKAGISDDPDTIAAQFKLLMWHAPNGQWIATSAYPYTWTQFMNLTDINTAAQAFVANFERPRDPHPERTTWAQEWYDKFKDLEIPASKGYIKPIADPIRVTSEFGWRTSPITGAQEFHNGIDLVNGNPNTPIFASADGEVIVAGDANYFDWYGNWTVIKHADGMYTGYAHQSRVDVSKGQKVTAGQQIGLMGTTGPSTGEHLHFQFMDEFYPSSAAHFHNARDYIDF</sequence>
<dbReference type="InterPro" id="IPR011055">
    <property type="entry name" value="Dup_hybrid_motif"/>
</dbReference>
<dbReference type="PANTHER" id="PTHR21666:SF270">
    <property type="entry name" value="MUREIN HYDROLASE ACTIVATOR ENVC"/>
    <property type="match status" value="1"/>
</dbReference>
<comment type="caution">
    <text evidence="5">The sequence shown here is derived from an EMBL/GenBank/DDBJ whole genome shotgun (WGS) entry which is preliminary data.</text>
</comment>
<gene>
    <name evidence="5" type="ORF">KYX88_09470</name>
</gene>